<reference evidence="3 4" key="1">
    <citation type="submission" date="2021-11" db="EMBL/GenBank/DDBJ databases">
        <authorList>
            <person name="Huq M.A."/>
        </authorList>
    </citation>
    <scope>NUCLEOTIDE SEQUENCE [LARGE SCALE GENOMIC DNA]</scope>
    <source>
        <strain evidence="3 4">MAHUQ-52</strain>
    </source>
</reference>
<feature type="region of interest" description="Disordered" evidence="1">
    <location>
        <begin position="418"/>
        <end position="438"/>
    </location>
</feature>
<proteinExistence type="predicted"/>
<sequence length="438" mass="47582">MHSILQNVVSELDQIATAVNSGIPNDEPFSIAHNNWSFPGITRRELVATVESLSKLIRERGSDELGAHDGQIADYGRRLQFLRSHTVPQIWGSAAAAVPTFLHTLDGLRQAVEPVLVTDAGTAGDTVKLTARIRTRATALEARLNEVEPRSARLIDMVTRIEHAYDAADQLPADLEQLAQDRARMAELLKDAESDRVSTAAARETATKHSADLASRLNEAETILKQCHLAYAAATSQGLAAAFTARSKALDISMWIWVGGFVAALAFGAFVGSQRLHELSELMKNPSLTIGTAILNLLLAALSLGAPIWFGWLANKQIGQRFRLSEDYAFKASVSSAYEGYRREAARFDKDMEARLLSSALTRLDEQPLRFVEADSHGSPWHELASSDLIKSAMNSVPGFTEIVRESARDALGALKSVAPAAKDSTRSQLNDSNSPVS</sequence>
<keyword evidence="2" id="KW-0812">Transmembrane</keyword>
<gene>
    <name evidence="3" type="ORF">LMJ30_07900</name>
</gene>
<keyword evidence="2" id="KW-1133">Transmembrane helix</keyword>
<dbReference type="EMBL" id="JAJHPV010000012">
    <property type="protein sequence ID" value="MCC6070875.1"/>
    <property type="molecule type" value="Genomic_DNA"/>
</dbReference>
<accession>A0ABS8IR55</accession>
<evidence type="ECO:0000313" key="3">
    <source>
        <dbReference type="EMBL" id="MCC6070875.1"/>
    </source>
</evidence>
<evidence type="ECO:0000313" key="4">
    <source>
        <dbReference type="Proteomes" id="UP001198701"/>
    </source>
</evidence>
<protein>
    <submittedName>
        <fullName evidence="3">Uncharacterized protein</fullName>
    </submittedName>
</protein>
<feature type="transmembrane region" description="Helical" evidence="2">
    <location>
        <begin position="254"/>
        <end position="273"/>
    </location>
</feature>
<comment type="caution">
    <text evidence="3">The sequence shown here is derived from an EMBL/GenBank/DDBJ whole genome shotgun (WGS) entry which is preliminary data.</text>
</comment>
<organism evidence="3 4">
    <name type="scientific">Massilia agrisoli</name>
    <dbReference type="NCBI Taxonomy" id="2892444"/>
    <lineage>
        <taxon>Bacteria</taxon>
        <taxon>Pseudomonadati</taxon>
        <taxon>Pseudomonadota</taxon>
        <taxon>Betaproteobacteria</taxon>
        <taxon>Burkholderiales</taxon>
        <taxon>Oxalobacteraceae</taxon>
        <taxon>Telluria group</taxon>
        <taxon>Massilia</taxon>
    </lineage>
</organism>
<keyword evidence="4" id="KW-1185">Reference proteome</keyword>
<dbReference type="Proteomes" id="UP001198701">
    <property type="component" value="Unassembled WGS sequence"/>
</dbReference>
<evidence type="ECO:0000256" key="1">
    <source>
        <dbReference type="SAM" id="MobiDB-lite"/>
    </source>
</evidence>
<feature type="compositionally biased region" description="Polar residues" evidence="1">
    <location>
        <begin position="427"/>
        <end position="438"/>
    </location>
</feature>
<evidence type="ECO:0000256" key="2">
    <source>
        <dbReference type="SAM" id="Phobius"/>
    </source>
</evidence>
<name>A0ABS8IR55_9BURK</name>
<feature type="transmembrane region" description="Helical" evidence="2">
    <location>
        <begin position="293"/>
        <end position="314"/>
    </location>
</feature>
<keyword evidence="2" id="KW-0472">Membrane</keyword>